<dbReference type="InterPro" id="IPR018958">
    <property type="entry name" value="Knr4/Smi1-like_dom"/>
</dbReference>
<evidence type="ECO:0000313" key="3">
    <source>
        <dbReference type="Proteomes" id="UP000028483"/>
    </source>
</evidence>
<dbReference type="Pfam" id="PF09346">
    <property type="entry name" value="SMI1_KNR4"/>
    <property type="match status" value="1"/>
</dbReference>
<gene>
    <name evidence="2" type="ORF">XBO1_2120030</name>
</gene>
<dbReference type="AlphaFoldDB" id="A0A077P6D9"/>
<reference evidence="2" key="1">
    <citation type="submission" date="2013-07" db="EMBL/GenBank/DDBJ databases">
        <title>Sub-species coevolution in mutualistic symbiosis.</title>
        <authorList>
            <person name="Murfin K."/>
            <person name="Klassen J."/>
            <person name="Lee M."/>
            <person name="Forst S."/>
            <person name="Stock P."/>
            <person name="Goodrich-Blair H."/>
        </authorList>
    </citation>
    <scope>NUCLEOTIDE SEQUENCE [LARGE SCALE GENOMIC DNA]</scope>
    <source>
        <strain evidence="2">Oregonense</strain>
    </source>
</reference>
<dbReference type="EMBL" id="CBSX010000127">
    <property type="protein sequence ID" value="CDH06148.1"/>
    <property type="molecule type" value="Genomic_DNA"/>
</dbReference>
<feature type="domain" description="Knr4/Smi1-like" evidence="1">
    <location>
        <begin position="8"/>
        <end position="157"/>
    </location>
</feature>
<evidence type="ECO:0000259" key="1">
    <source>
        <dbReference type="SMART" id="SM00860"/>
    </source>
</evidence>
<organism evidence="2 3">
    <name type="scientific">Xenorhabdus bovienii str. oregonense</name>
    <dbReference type="NCBI Taxonomy" id="1398202"/>
    <lineage>
        <taxon>Bacteria</taxon>
        <taxon>Pseudomonadati</taxon>
        <taxon>Pseudomonadota</taxon>
        <taxon>Gammaproteobacteria</taxon>
        <taxon>Enterobacterales</taxon>
        <taxon>Morganellaceae</taxon>
        <taxon>Xenorhabdus</taxon>
    </lineage>
</organism>
<comment type="caution">
    <text evidence="2">The sequence shown here is derived from an EMBL/GenBank/DDBJ whole genome shotgun (WGS) entry which is preliminary data.</text>
</comment>
<evidence type="ECO:0000313" key="2">
    <source>
        <dbReference type="EMBL" id="CDH06148.1"/>
    </source>
</evidence>
<dbReference type="SUPFAM" id="SSF160631">
    <property type="entry name" value="SMI1/KNR4-like"/>
    <property type="match status" value="1"/>
</dbReference>
<accession>A0A077P6D9</accession>
<dbReference type="SMART" id="SM00860">
    <property type="entry name" value="SMI1_KNR4"/>
    <property type="match status" value="1"/>
</dbReference>
<sequence length="167" mass="19558">MPIVYGEGLHNEKIVEIENKYSISFSKEYIDFLNKNNGLIIRGPEFCDLPYSKVDNGYISFHALFGLDFINKNFDLIENNDDYLDKISFIDSSFIIGSDPGDNFYVLVNDENHKGVYYWDRTHLHAEDDLQDYHFEEVDECGNLYKVSDSFCDFLKSIIEFIKNEEN</sequence>
<dbReference type="Proteomes" id="UP000028483">
    <property type="component" value="Unassembled WGS sequence"/>
</dbReference>
<dbReference type="RefSeq" id="WP_038256990.1">
    <property type="nucleotide sequence ID" value="NZ_CAWLUU010000184.1"/>
</dbReference>
<protein>
    <recommendedName>
        <fullName evidence="1">Knr4/Smi1-like domain-containing protein</fullName>
    </recommendedName>
</protein>
<dbReference type="Gene3D" id="3.40.1580.10">
    <property type="entry name" value="SMI1/KNR4-like"/>
    <property type="match status" value="1"/>
</dbReference>
<proteinExistence type="predicted"/>
<name>A0A077P6D9_XENBV</name>
<dbReference type="InterPro" id="IPR037883">
    <property type="entry name" value="Knr4/Smi1-like_sf"/>
</dbReference>
<dbReference type="HOGENOM" id="CLU_115772_1_0_6"/>